<name>A0A1H7UGY2_9BURK</name>
<protein>
    <submittedName>
        <fullName evidence="2">Uncharacterized protein</fullName>
    </submittedName>
</protein>
<evidence type="ECO:0000313" key="3">
    <source>
        <dbReference type="Proteomes" id="UP000199120"/>
    </source>
</evidence>
<dbReference type="EMBL" id="FOAJ01000019">
    <property type="protein sequence ID" value="SEL96059.1"/>
    <property type="molecule type" value="Genomic_DNA"/>
</dbReference>
<keyword evidence="3" id="KW-1185">Reference proteome</keyword>
<keyword evidence="1" id="KW-0812">Transmembrane</keyword>
<dbReference type="RefSeq" id="WP_090549916.1">
    <property type="nucleotide sequence ID" value="NZ_FNSR01000002.1"/>
</dbReference>
<keyword evidence="1" id="KW-1133">Transmembrane helix</keyword>
<keyword evidence="1" id="KW-0472">Membrane</keyword>
<feature type="transmembrane region" description="Helical" evidence="1">
    <location>
        <begin position="12"/>
        <end position="29"/>
    </location>
</feature>
<evidence type="ECO:0000256" key="1">
    <source>
        <dbReference type="SAM" id="Phobius"/>
    </source>
</evidence>
<organism evidence="2 3">
    <name type="scientific">Paraburkholderia caballeronis</name>
    <dbReference type="NCBI Taxonomy" id="416943"/>
    <lineage>
        <taxon>Bacteria</taxon>
        <taxon>Pseudomonadati</taxon>
        <taxon>Pseudomonadota</taxon>
        <taxon>Betaproteobacteria</taxon>
        <taxon>Burkholderiales</taxon>
        <taxon>Burkholderiaceae</taxon>
        <taxon>Paraburkholderia</taxon>
    </lineage>
</organism>
<proteinExistence type="predicted"/>
<evidence type="ECO:0000313" key="2">
    <source>
        <dbReference type="EMBL" id="SEL96059.1"/>
    </source>
</evidence>
<accession>A0A1H7UGY2</accession>
<reference evidence="3" key="1">
    <citation type="submission" date="2016-10" db="EMBL/GenBank/DDBJ databases">
        <authorList>
            <person name="Varghese N."/>
            <person name="Submissions S."/>
        </authorList>
    </citation>
    <scope>NUCLEOTIDE SEQUENCE [LARGE SCALE GENOMIC DNA]</scope>
    <source>
        <strain evidence="3">LMG 26416</strain>
    </source>
</reference>
<sequence>MDTALSFAARLAWQFIGGFVFYWIGWVVLKVASAGRYPASLRRAQGWEEFDAVTIVGALTVLLTVVALVARAAAH</sequence>
<dbReference type="OrthoDB" id="218461at119060"/>
<gene>
    <name evidence="2" type="ORF">SAMN05192542_11923</name>
</gene>
<feature type="transmembrane region" description="Helical" evidence="1">
    <location>
        <begin position="50"/>
        <end position="74"/>
    </location>
</feature>
<dbReference type="AlphaFoldDB" id="A0A1H7UGY2"/>
<dbReference type="Proteomes" id="UP000199120">
    <property type="component" value="Unassembled WGS sequence"/>
</dbReference>